<feature type="compositionally biased region" description="Polar residues" evidence="1">
    <location>
        <begin position="76"/>
        <end position="88"/>
    </location>
</feature>
<dbReference type="AlphaFoldDB" id="A0A165CY94"/>
<evidence type="ECO:0000313" key="2">
    <source>
        <dbReference type="EMBL" id="KZV83422.1"/>
    </source>
</evidence>
<feature type="region of interest" description="Disordered" evidence="1">
    <location>
        <begin position="70"/>
        <end position="90"/>
    </location>
</feature>
<reference evidence="2 3" key="1">
    <citation type="journal article" date="2016" name="Mol. Biol. Evol.">
        <title>Comparative Genomics of Early-Diverging Mushroom-Forming Fungi Provides Insights into the Origins of Lignocellulose Decay Capabilities.</title>
        <authorList>
            <person name="Nagy L.G."/>
            <person name="Riley R."/>
            <person name="Tritt A."/>
            <person name="Adam C."/>
            <person name="Daum C."/>
            <person name="Floudas D."/>
            <person name="Sun H."/>
            <person name="Yadav J.S."/>
            <person name="Pangilinan J."/>
            <person name="Larsson K.H."/>
            <person name="Matsuura K."/>
            <person name="Barry K."/>
            <person name="Labutti K."/>
            <person name="Kuo R."/>
            <person name="Ohm R.A."/>
            <person name="Bhattacharya S.S."/>
            <person name="Shirouzu T."/>
            <person name="Yoshinaga Y."/>
            <person name="Martin F.M."/>
            <person name="Grigoriev I.V."/>
            <person name="Hibbett D.S."/>
        </authorList>
    </citation>
    <scope>NUCLEOTIDE SEQUENCE [LARGE SCALE GENOMIC DNA]</scope>
    <source>
        <strain evidence="2 3">HHB12029</strain>
    </source>
</reference>
<dbReference type="InParanoid" id="A0A165CY94"/>
<proteinExistence type="predicted"/>
<dbReference type="Proteomes" id="UP000077266">
    <property type="component" value="Unassembled WGS sequence"/>
</dbReference>
<dbReference type="EMBL" id="KV426272">
    <property type="protein sequence ID" value="KZV83422.1"/>
    <property type="molecule type" value="Genomic_DNA"/>
</dbReference>
<keyword evidence="3" id="KW-1185">Reference proteome</keyword>
<organism evidence="2 3">
    <name type="scientific">Exidia glandulosa HHB12029</name>
    <dbReference type="NCBI Taxonomy" id="1314781"/>
    <lineage>
        <taxon>Eukaryota</taxon>
        <taxon>Fungi</taxon>
        <taxon>Dikarya</taxon>
        <taxon>Basidiomycota</taxon>
        <taxon>Agaricomycotina</taxon>
        <taxon>Agaricomycetes</taxon>
        <taxon>Auriculariales</taxon>
        <taxon>Exidiaceae</taxon>
        <taxon>Exidia</taxon>
    </lineage>
</organism>
<feature type="compositionally biased region" description="Basic and acidic residues" evidence="1">
    <location>
        <begin position="1"/>
        <end position="21"/>
    </location>
</feature>
<evidence type="ECO:0000313" key="3">
    <source>
        <dbReference type="Proteomes" id="UP000077266"/>
    </source>
</evidence>
<accession>A0A165CY94</accession>
<protein>
    <submittedName>
        <fullName evidence="2">Uncharacterized protein</fullName>
    </submittedName>
</protein>
<gene>
    <name evidence="2" type="ORF">EXIGLDRAFT_315033</name>
</gene>
<feature type="region of interest" description="Disordered" evidence="1">
    <location>
        <begin position="1"/>
        <end position="22"/>
    </location>
</feature>
<name>A0A165CY94_EXIGL</name>
<evidence type="ECO:0000256" key="1">
    <source>
        <dbReference type="SAM" id="MobiDB-lite"/>
    </source>
</evidence>
<sequence>MIIRETERERGRNRTQKDGRWSRSTVVHELYPQDSLNPPSRRCILKHRKGQDVDSKVLTRVWGDWSARTWPARAGEQQQHPSNQSGRKTYTRGRQAILLFTSARRPWVTVWASSEIGRWRTREEKAADDALPNCSGWFVPEPFMRKSDRRGRGRAMRE</sequence>